<evidence type="ECO:0000313" key="15">
    <source>
        <dbReference type="Proteomes" id="UP000505210"/>
    </source>
</evidence>
<dbReference type="Pfam" id="PF22643">
    <property type="entry name" value="NagA_N"/>
    <property type="match status" value="1"/>
</dbReference>
<keyword evidence="6 9" id="KW-0119">Carbohydrate metabolism</keyword>
<evidence type="ECO:0000256" key="4">
    <source>
        <dbReference type="ARBA" id="ARBA00022723"/>
    </source>
</evidence>
<evidence type="ECO:0000313" key="14">
    <source>
        <dbReference type="EMBL" id="QKD83973.1"/>
    </source>
</evidence>
<dbReference type="NCBIfam" id="TIGR00221">
    <property type="entry name" value="nagA"/>
    <property type="match status" value="1"/>
</dbReference>
<protein>
    <recommendedName>
        <fullName evidence="3">N-acetylglucosamine-6-phosphate deacetylase</fullName>
        <ecNumber evidence="2">3.5.1.25</ecNumber>
    </recommendedName>
</protein>
<dbReference type="EC" id="3.5.1.25" evidence="2"/>
<feature type="binding site" evidence="11">
    <location>
        <position position="251"/>
    </location>
    <ligand>
        <name>substrate</name>
    </ligand>
</feature>
<keyword evidence="4 12" id="KW-0479">Metal-binding</keyword>
<dbReference type="Gene3D" id="2.30.40.10">
    <property type="entry name" value="Urease, subunit C, domain 1"/>
    <property type="match status" value="1"/>
</dbReference>
<dbReference type="AlphaFoldDB" id="A0A6M8BM62"/>
<dbReference type="Proteomes" id="UP000505210">
    <property type="component" value="Chromosome"/>
</dbReference>
<evidence type="ECO:0000256" key="12">
    <source>
        <dbReference type="PIRSR" id="PIRSR038994-3"/>
    </source>
</evidence>
<dbReference type="GO" id="GO:0006046">
    <property type="term" value="P:N-acetylglucosamine catabolic process"/>
    <property type="evidence" value="ECO:0007669"/>
    <property type="project" value="TreeGrafter"/>
</dbReference>
<keyword evidence="15" id="KW-1185">Reference proteome</keyword>
<dbReference type="GO" id="GO:0046872">
    <property type="term" value="F:metal ion binding"/>
    <property type="evidence" value="ECO:0007669"/>
    <property type="project" value="UniProtKB-KW"/>
</dbReference>
<proteinExistence type="inferred from homology"/>
<feature type="binding site" evidence="12">
    <location>
        <position position="130"/>
    </location>
    <ligand>
        <name>Zn(2+)</name>
        <dbReference type="ChEBI" id="CHEBI:29105"/>
    </ligand>
</feature>
<comment type="similarity">
    <text evidence="1 9">Belongs to the metallo-dependent hydrolases superfamily. NagA family.</text>
</comment>
<dbReference type="Pfam" id="PF01979">
    <property type="entry name" value="Amidohydro_1"/>
    <property type="match status" value="1"/>
</dbReference>
<feature type="binding site" evidence="12">
    <location>
        <position position="216"/>
    </location>
    <ligand>
        <name>Zn(2+)</name>
        <dbReference type="ChEBI" id="CHEBI:29105"/>
    </ligand>
</feature>
<evidence type="ECO:0000256" key="5">
    <source>
        <dbReference type="ARBA" id="ARBA00022801"/>
    </source>
</evidence>
<comment type="catalytic activity">
    <reaction evidence="7">
        <text>N-acetyl-D-glucosamine 6-phosphate + H2O = D-glucosamine 6-phosphate + acetate</text>
        <dbReference type="Rhea" id="RHEA:22936"/>
        <dbReference type="ChEBI" id="CHEBI:15377"/>
        <dbReference type="ChEBI" id="CHEBI:30089"/>
        <dbReference type="ChEBI" id="CHEBI:57513"/>
        <dbReference type="ChEBI" id="CHEBI:58725"/>
        <dbReference type="EC" id="3.5.1.25"/>
    </reaction>
</comment>
<dbReference type="EMBL" id="CP053661">
    <property type="protein sequence ID" value="QKD83973.1"/>
    <property type="molecule type" value="Genomic_DNA"/>
</dbReference>
<organism evidence="14 15">
    <name type="scientific">Thermoleptolyngbya sichuanensis A183</name>
    <dbReference type="NCBI Taxonomy" id="2737172"/>
    <lineage>
        <taxon>Bacteria</taxon>
        <taxon>Bacillati</taxon>
        <taxon>Cyanobacteriota</taxon>
        <taxon>Cyanophyceae</taxon>
        <taxon>Oculatellales</taxon>
        <taxon>Oculatellaceae</taxon>
        <taxon>Thermoleptolyngbya</taxon>
        <taxon>Thermoleptolyngbya sichuanensis</taxon>
    </lineage>
</organism>
<sequence>MRPYALTNCVLHTGEQDLVDHALLIEGDRILDILPSWDLPDSFGVIDLQGDHVSPGFVDLQLNGCGGVMFNDEITAKTLEIMHTTNLKSGTTSYLPTLITTSDTDMLRAMELVRDYRKFRPHNVLGLHLEGPYLNPKRKGIHNERYIRRPEPAMIQQIAAAGRNSVLLLTLAPEIVEIDDILTLADAGILVSAGHSDATYEQAIAGFDAGVGMVTHLFNAMSPWLGRSPGLVGAAFDRDDVYAGIIADGHHTHLRSIALAHRMKGEKLLIVTDATPPVGTQMDSFRIGGQVVFYREGKCVSAEGTLGGSALTMIEAIRNCVSIGLPLDEALRMASAYPAAAIAVNDRLGYLAPGYVANLAMFNDALEITGVCDRGEYLAVMS</sequence>
<dbReference type="GO" id="GO:0008448">
    <property type="term" value="F:N-acetylglucosamine-6-phosphate deacetylase activity"/>
    <property type="evidence" value="ECO:0007669"/>
    <property type="project" value="UniProtKB-EC"/>
</dbReference>
<dbReference type="SUPFAM" id="SSF51338">
    <property type="entry name" value="Composite domain of metallo-dependent hydrolases"/>
    <property type="match status" value="1"/>
</dbReference>
<feature type="active site" description="Proton donor/acceptor" evidence="10">
    <location>
        <position position="273"/>
    </location>
</feature>
<evidence type="ECO:0000259" key="13">
    <source>
        <dbReference type="Pfam" id="PF01979"/>
    </source>
</evidence>
<comment type="pathway">
    <text evidence="8">Amino-sugar metabolism; N-acetylneuraminate degradation; D-fructose 6-phosphate from N-acetylneuraminate: step 4/5.</text>
</comment>
<feature type="binding site" evidence="12">
    <location>
        <position position="195"/>
    </location>
    <ligand>
        <name>Zn(2+)</name>
        <dbReference type="ChEBI" id="CHEBI:29105"/>
    </ligand>
</feature>
<dbReference type="InterPro" id="IPR032466">
    <property type="entry name" value="Metal_Hydrolase"/>
</dbReference>
<evidence type="ECO:0000256" key="10">
    <source>
        <dbReference type="PIRSR" id="PIRSR038994-1"/>
    </source>
</evidence>
<evidence type="ECO:0000256" key="7">
    <source>
        <dbReference type="ARBA" id="ARBA00047647"/>
    </source>
</evidence>
<dbReference type="InterPro" id="IPR003764">
    <property type="entry name" value="GlcNAc_6-P_deAcase"/>
</dbReference>
<evidence type="ECO:0000256" key="2">
    <source>
        <dbReference type="ARBA" id="ARBA00011899"/>
    </source>
</evidence>
<feature type="binding site" evidence="11">
    <location>
        <begin position="219"/>
        <end position="220"/>
    </location>
    <ligand>
        <name>substrate</name>
    </ligand>
</feature>
<dbReference type="KEGG" id="theu:HPC62_18805"/>
<evidence type="ECO:0000256" key="9">
    <source>
        <dbReference type="PIRNR" id="PIRNR038994"/>
    </source>
</evidence>
<dbReference type="PANTHER" id="PTHR11113:SF14">
    <property type="entry name" value="N-ACETYLGLUCOSAMINE-6-PHOSPHATE DEACETYLASE"/>
    <property type="match status" value="1"/>
</dbReference>
<gene>
    <name evidence="14" type="primary">nagA</name>
    <name evidence="14" type="ORF">HPC62_18805</name>
</gene>
<comment type="cofactor">
    <cofactor evidence="12">
        <name>a divalent metal cation</name>
        <dbReference type="ChEBI" id="CHEBI:60240"/>
    </cofactor>
    <text evidence="12">Binds 1 divalent metal cation per subunit.</text>
</comment>
<dbReference type="PIRSF" id="PIRSF038994">
    <property type="entry name" value="NagA"/>
    <property type="match status" value="1"/>
</dbReference>
<dbReference type="PANTHER" id="PTHR11113">
    <property type="entry name" value="N-ACETYLGLUCOSAMINE-6-PHOSPHATE DEACETYLASE"/>
    <property type="match status" value="1"/>
</dbReference>
<feature type="binding site" evidence="11">
    <location>
        <position position="141"/>
    </location>
    <ligand>
        <name>substrate</name>
    </ligand>
</feature>
<evidence type="ECO:0000256" key="11">
    <source>
        <dbReference type="PIRSR" id="PIRSR038994-2"/>
    </source>
</evidence>
<accession>A0A6M8BM62</accession>
<name>A0A6M8BM62_9CYAN</name>
<evidence type="ECO:0000256" key="1">
    <source>
        <dbReference type="ARBA" id="ARBA00010716"/>
    </source>
</evidence>
<dbReference type="InterPro" id="IPR011059">
    <property type="entry name" value="Metal-dep_hydrolase_composite"/>
</dbReference>
<dbReference type="RefSeq" id="WP_172358046.1">
    <property type="nucleotide sequence ID" value="NZ_CP053661.1"/>
</dbReference>
<feature type="domain" description="Amidohydrolase-related" evidence="13">
    <location>
        <begin position="53"/>
        <end position="363"/>
    </location>
</feature>
<dbReference type="SUPFAM" id="SSF51556">
    <property type="entry name" value="Metallo-dependent hydrolases"/>
    <property type="match status" value="1"/>
</dbReference>
<keyword evidence="5 9" id="KW-0378">Hydrolase</keyword>
<feature type="binding site" evidence="11">
    <location>
        <begin position="306"/>
        <end position="308"/>
    </location>
    <ligand>
        <name>substrate</name>
    </ligand>
</feature>
<dbReference type="NCBIfam" id="NF008371">
    <property type="entry name" value="PRK11170.1"/>
    <property type="match status" value="1"/>
</dbReference>
<feature type="binding site" evidence="11">
    <location>
        <position position="227"/>
    </location>
    <ligand>
        <name>substrate</name>
    </ligand>
</feature>
<dbReference type="InterPro" id="IPR006680">
    <property type="entry name" value="Amidohydro-rel"/>
</dbReference>
<evidence type="ECO:0000256" key="6">
    <source>
        <dbReference type="ARBA" id="ARBA00023277"/>
    </source>
</evidence>
<dbReference type="Gene3D" id="3.20.20.140">
    <property type="entry name" value="Metal-dependent hydrolases"/>
    <property type="match status" value="1"/>
</dbReference>
<reference evidence="14 15" key="1">
    <citation type="submission" date="2020-05" db="EMBL/GenBank/DDBJ databases">
        <title>Complete genome sequence of of a novel Thermoleptolyngbya strain isolated from hot springs of Ganzi, Sichuan China.</title>
        <authorList>
            <person name="Tang J."/>
            <person name="Daroch M."/>
            <person name="Li L."/>
            <person name="Waleron K."/>
            <person name="Waleron M."/>
            <person name="Waleron M."/>
        </authorList>
    </citation>
    <scope>NUCLEOTIDE SEQUENCE [LARGE SCALE GENOMIC DNA]</scope>
    <source>
        <strain evidence="14 15">PKUAC-SCTA183</strain>
    </source>
</reference>
<evidence type="ECO:0000256" key="8">
    <source>
        <dbReference type="ARBA" id="ARBA00060590"/>
    </source>
</evidence>
<dbReference type="CDD" id="cd00854">
    <property type="entry name" value="NagA"/>
    <property type="match status" value="1"/>
</dbReference>
<dbReference type="FunFam" id="3.20.20.140:FF:000004">
    <property type="entry name" value="N-acetylglucosamine-6-phosphate deacetylase"/>
    <property type="match status" value="1"/>
</dbReference>
<evidence type="ECO:0000256" key="3">
    <source>
        <dbReference type="ARBA" id="ARBA00018029"/>
    </source>
</evidence>